<evidence type="ECO:0000313" key="3">
    <source>
        <dbReference type="Proteomes" id="UP001383192"/>
    </source>
</evidence>
<dbReference type="Proteomes" id="UP001383192">
    <property type="component" value="Unassembled WGS sequence"/>
</dbReference>
<dbReference type="AlphaFoldDB" id="A0AAW0BAZ7"/>
<feature type="region of interest" description="Disordered" evidence="1">
    <location>
        <begin position="64"/>
        <end position="126"/>
    </location>
</feature>
<evidence type="ECO:0000256" key="1">
    <source>
        <dbReference type="SAM" id="MobiDB-lite"/>
    </source>
</evidence>
<protein>
    <recommendedName>
        <fullName evidence="4">Reverse transcriptase</fullName>
    </recommendedName>
</protein>
<proteinExistence type="predicted"/>
<feature type="compositionally biased region" description="Polar residues" evidence="1">
    <location>
        <begin position="112"/>
        <end position="122"/>
    </location>
</feature>
<gene>
    <name evidence="2" type="ORF">VNI00_016754</name>
</gene>
<accession>A0AAW0BAZ7</accession>
<dbReference type="EMBL" id="JAYKXP010000139">
    <property type="protein sequence ID" value="KAK7023448.1"/>
    <property type="molecule type" value="Genomic_DNA"/>
</dbReference>
<organism evidence="2 3">
    <name type="scientific">Paramarasmius palmivorus</name>
    <dbReference type="NCBI Taxonomy" id="297713"/>
    <lineage>
        <taxon>Eukaryota</taxon>
        <taxon>Fungi</taxon>
        <taxon>Dikarya</taxon>
        <taxon>Basidiomycota</taxon>
        <taxon>Agaricomycotina</taxon>
        <taxon>Agaricomycetes</taxon>
        <taxon>Agaricomycetidae</taxon>
        <taxon>Agaricales</taxon>
        <taxon>Marasmiineae</taxon>
        <taxon>Marasmiaceae</taxon>
        <taxon>Paramarasmius</taxon>
    </lineage>
</organism>
<sequence>MERTNAGIYGSAPRQPSTAPRAGQGVPVQPYQYYMPAAPDRPPLRPANTGGVFRVLSATLRRASNTFFPQRDGQPVTDVPMGEQETQNDQTPNTEPATNVPTDVPMGEHQTQHGQTPNTEGARSTRVETVNEDVAQVLLGLRNELSKFHGEFNTFKNDIQKALPKAQGQGQARIKNTRAVDRMRREGWKRTESRILRGLISTLWLQQSIVMNQPTEQEITLYYHRVITSPVRIRRAPPSIYDLAAEREQVAVKFVHYSRSMSEAQKIWNLGMARWFVIKWLIPEVNRQIPWLPRDIRPRSALEAGDVEALAMKTIKHIQHVAQSRDRTNTAQKLAAAKDSEQRRRLLRRRMGEVSKRGMEGGKKALLALHIEGMSSTEDFVDPATGTKRQAVHRHPFRSAEATNFIRWVDDAMRWRETNAVNEVAGGSRAIFREVNRPDRATSRRARPEMELPQGWPENFYNWEAIQEAKGMTKEELMAALSVVDAQPDWLRVQAF</sequence>
<evidence type="ECO:0000313" key="2">
    <source>
        <dbReference type="EMBL" id="KAK7023448.1"/>
    </source>
</evidence>
<keyword evidence="3" id="KW-1185">Reference proteome</keyword>
<reference evidence="2 3" key="1">
    <citation type="submission" date="2024-01" db="EMBL/GenBank/DDBJ databases">
        <title>A draft genome for a cacao thread blight-causing isolate of Paramarasmius palmivorus.</title>
        <authorList>
            <person name="Baruah I.K."/>
            <person name="Bukari Y."/>
            <person name="Amoako-Attah I."/>
            <person name="Meinhardt L.W."/>
            <person name="Bailey B.A."/>
            <person name="Cohen S.P."/>
        </authorList>
    </citation>
    <scope>NUCLEOTIDE SEQUENCE [LARGE SCALE GENOMIC DNA]</scope>
    <source>
        <strain evidence="2 3">GH-12</strain>
    </source>
</reference>
<feature type="region of interest" description="Disordered" evidence="1">
    <location>
        <begin position="1"/>
        <end position="27"/>
    </location>
</feature>
<name>A0AAW0BAZ7_9AGAR</name>
<feature type="compositionally biased region" description="Polar residues" evidence="1">
    <location>
        <begin position="84"/>
        <end position="101"/>
    </location>
</feature>
<comment type="caution">
    <text evidence="2">The sequence shown here is derived from an EMBL/GenBank/DDBJ whole genome shotgun (WGS) entry which is preliminary data.</text>
</comment>
<evidence type="ECO:0008006" key="4">
    <source>
        <dbReference type="Google" id="ProtNLM"/>
    </source>
</evidence>